<organism evidence="2 3">
    <name type="scientific">Protopolystoma xenopodis</name>
    <dbReference type="NCBI Taxonomy" id="117903"/>
    <lineage>
        <taxon>Eukaryota</taxon>
        <taxon>Metazoa</taxon>
        <taxon>Spiralia</taxon>
        <taxon>Lophotrochozoa</taxon>
        <taxon>Platyhelminthes</taxon>
        <taxon>Monogenea</taxon>
        <taxon>Polyopisthocotylea</taxon>
        <taxon>Polystomatidea</taxon>
        <taxon>Polystomatidae</taxon>
        <taxon>Protopolystoma</taxon>
    </lineage>
</organism>
<reference evidence="2" key="1">
    <citation type="submission" date="2018-11" db="EMBL/GenBank/DDBJ databases">
        <authorList>
            <consortium name="Pathogen Informatics"/>
        </authorList>
    </citation>
    <scope>NUCLEOTIDE SEQUENCE</scope>
</reference>
<keyword evidence="3" id="KW-1185">Reference proteome</keyword>
<name>A0A3S5A633_9PLAT</name>
<keyword evidence="1" id="KW-0812">Transmembrane</keyword>
<accession>A0A3S5A633</accession>
<dbReference type="EMBL" id="CAAALY010048273">
    <property type="protein sequence ID" value="VEL20851.1"/>
    <property type="molecule type" value="Genomic_DNA"/>
</dbReference>
<feature type="transmembrane region" description="Helical" evidence="1">
    <location>
        <begin position="108"/>
        <end position="134"/>
    </location>
</feature>
<gene>
    <name evidence="2" type="ORF">PXEA_LOCUS14291</name>
</gene>
<keyword evidence="1" id="KW-0472">Membrane</keyword>
<evidence type="ECO:0000313" key="2">
    <source>
        <dbReference type="EMBL" id="VEL20851.1"/>
    </source>
</evidence>
<evidence type="ECO:0000313" key="3">
    <source>
        <dbReference type="Proteomes" id="UP000784294"/>
    </source>
</evidence>
<protein>
    <submittedName>
        <fullName evidence="2">Uncharacterized protein</fullName>
    </submittedName>
</protein>
<comment type="caution">
    <text evidence="2">The sequence shown here is derived from an EMBL/GenBank/DDBJ whole genome shotgun (WGS) entry which is preliminary data.</text>
</comment>
<dbReference type="AlphaFoldDB" id="A0A3S5A633"/>
<proteinExistence type="predicted"/>
<dbReference type="Proteomes" id="UP000784294">
    <property type="component" value="Unassembled WGS sequence"/>
</dbReference>
<evidence type="ECO:0000256" key="1">
    <source>
        <dbReference type="SAM" id="Phobius"/>
    </source>
</evidence>
<keyword evidence="1" id="KW-1133">Transmembrane helix</keyword>
<sequence length="138" mass="15058">MAWPVSVSCRPISDFPSVLSVLPWGVGAMRPSGCPASLLPSRCPSPPAGGQSIRLVLRRVLPAISHTSPPFTPKVDGRLIEHIHPPVDQTTTCHLSRTSCKNGHLSCLLAFFIAIIRLCILFSISIRHFCLLYIPRPV</sequence>